<evidence type="ECO:0000313" key="2">
    <source>
        <dbReference type="Proteomes" id="UP001595961"/>
    </source>
</evidence>
<comment type="caution">
    <text evidence="1">The sequence shown here is derived from an EMBL/GenBank/DDBJ whole genome shotgun (WGS) entry which is preliminary data.</text>
</comment>
<dbReference type="RefSeq" id="WP_380004007.1">
    <property type="nucleotide sequence ID" value="NZ_JBHSGA010000015.1"/>
</dbReference>
<evidence type="ECO:0000313" key="1">
    <source>
        <dbReference type="EMBL" id="MFC4526679.1"/>
    </source>
</evidence>
<gene>
    <name evidence="1" type="ORF">ACFO5W_08520</name>
</gene>
<proteinExistence type="predicted"/>
<dbReference type="EMBL" id="JBHSGA010000015">
    <property type="protein sequence ID" value="MFC4526679.1"/>
    <property type="molecule type" value="Genomic_DNA"/>
</dbReference>
<sequence length="101" mass="11776">TGLLALYMPAARFSVWNAIRLKEFFGLCCDYLNHSTPLRDASHLTHASNAFHLRRIHRPRPAFTAIIHSLLRRTVVERDDEAPSIQRCCRDRMAFTQRRNV</sequence>
<protein>
    <submittedName>
        <fullName evidence="1">Uncharacterized protein</fullName>
    </submittedName>
</protein>
<reference evidence="2" key="1">
    <citation type="journal article" date="2019" name="Int. J. Syst. Evol. Microbiol.">
        <title>The Global Catalogue of Microorganisms (GCM) 10K type strain sequencing project: providing services to taxonomists for standard genome sequencing and annotation.</title>
        <authorList>
            <consortium name="The Broad Institute Genomics Platform"/>
            <consortium name="The Broad Institute Genome Sequencing Center for Infectious Disease"/>
            <person name="Wu L."/>
            <person name="Ma J."/>
        </authorList>
    </citation>
    <scope>NUCLEOTIDE SEQUENCE [LARGE SCALE GENOMIC DNA]</scope>
    <source>
        <strain evidence="2">CCM 4481</strain>
    </source>
</reference>
<feature type="non-terminal residue" evidence="1">
    <location>
        <position position="1"/>
    </location>
</feature>
<organism evidence="1 2">
    <name type="scientific">Dyella halodurans</name>
    <dbReference type="NCBI Taxonomy" id="1920171"/>
    <lineage>
        <taxon>Bacteria</taxon>
        <taxon>Pseudomonadati</taxon>
        <taxon>Pseudomonadota</taxon>
        <taxon>Gammaproteobacteria</taxon>
        <taxon>Lysobacterales</taxon>
        <taxon>Rhodanobacteraceae</taxon>
        <taxon>Dyella</taxon>
    </lineage>
</organism>
<accession>A0ABV9C114</accession>
<keyword evidence="2" id="KW-1185">Reference proteome</keyword>
<name>A0ABV9C114_9GAMM</name>
<dbReference type="Proteomes" id="UP001595961">
    <property type="component" value="Unassembled WGS sequence"/>
</dbReference>